<feature type="chain" id="PRO_5045133666" evidence="1">
    <location>
        <begin position="25"/>
        <end position="160"/>
    </location>
</feature>
<evidence type="ECO:0000313" key="3">
    <source>
        <dbReference type="Proteomes" id="UP000706039"/>
    </source>
</evidence>
<evidence type="ECO:0000256" key="1">
    <source>
        <dbReference type="SAM" id="SignalP"/>
    </source>
</evidence>
<accession>A0ABS7PM62</accession>
<dbReference type="EMBL" id="JAINVV010000004">
    <property type="protein sequence ID" value="MBY8822343.1"/>
    <property type="molecule type" value="Genomic_DNA"/>
</dbReference>
<gene>
    <name evidence="2" type="ORF">K7G82_08575</name>
</gene>
<dbReference type="RefSeq" id="WP_222989433.1">
    <property type="nucleotide sequence ID" value="NZ_JAINVV010000004.1"/>
</dbReference>
<protein>
    <submittedName>
        <fullName evidence="2">Uncharacterized protein</fullName>
    </submittedName>
</protein>
<organism evidence="2 3">
    <name type="scientific">Sphingomonas colocasiae</name>
    <dbReference type="NCBI Taxonomy" id="1848973"/>
    <lineage>
        <taxon>Bacteria</taxon>
        <taxon>Pseudomonadati</taxon>
        <taxon>Pseudomonadota</taxon>
        <taxon>Alphaproteobacteria</taxon>
        <taxon>Sphingomonadales</taxon>
        <taxon>Sphingomonadaceae</taxon>
        <taxon>Sphingomonas</taxon>
    </lineage>
</organism>
<name>A0ABS7PM62_9SPHN</name>
<keyword evidence="3" id="KW-1185">Reference proteome</keyword>
<proteinExistence type="predicted"/>
<feature type="signal peptide" evidence="1">
    <location>
        <begin position="1"/>
        <end position="24"/>
    </location>
</feature>
<keyword evidence="1" id="KW-0732">Signal</keyword>
<dbReference type="Proteomes" id="UP000706039">
    <property type="component" value="Unassembled WGS sequence"/>
</dbReference>
<reference evidence="2 3" key="1">
    <citation type="submission" date="2021-08" db="EMBL/GenBank/DDBJ databases">
        <authorList>
            <person name="Tuo L."/>
        </authorList>
    </citation>
    <scope>NUCLEOTIDE SEQUENCE [LARGE SCALE GENOMIC DNA]</scope>
    <source>
        <strain evidence="2 3">JCM 31229</strain>
    </source>
</reference>
<sequence>MTTMRPAIMAVVLGLGLPMAQVQARSSNPNGQAREAPRDIAIGDPQRAMMLDALHKAVDRELGQPSRFIVRTLRVQGRWGHAVVDPRTPSGGRIDMARTSQAEAAREGLLDGDTIHALLERRKTGWTIRAWMIAPTDVGWAGWPADYGVPYELLGLPAPD</sequence>
<comment type="caution">
    <text evidence="2">The sequence shown here is derived from an EMBL/GenBank/DDBJ whole genome shotgun (WGS) entry which is preliminary data.</text>
</comment>
<evidence type="ECO:0000313" key="2">
    <source>
        <dbReference type="EMBL" id="MBY8822343.1"/>
    </source>
</evidence>